<dbReference type="GO" id="GO:0016747">
    <property type="term" value="F:acyltransferase activity, transferring groups other than amino-acyl groups"/>
    <property type="evidence" value="ECO:0007669"/>
    <property type="project" value="InterPro"/>
</dbReference>
<reference evidence="2" key="2">
    <citation type="journal article" date="2021" name="PeerJ">
        <title>Extensive microbial diversity within the chicken gut microbiome revealed by metagenomics and culture.</title>
        <authorList>
            <person name="Gilroy R."/>
            <person name="Ravi A."/>
            <person name="Getino M."/>
            <person name="Pursley I."/>
            <person name="Horton D.L."/>
            <person name="Alikhan N.F."/>
            <person name="Baker D."/>
            <person name="Gharbi K."/>
            <person name="Hall N."/>
            <person name="Watson M."/>
            <person name="Adriaenssens E.M."/>
            <person name="Foster-Nyarko E."/>
            <person name="Jarju S."/>
            <person name="Secka A."/>
            <person name="Antonio M."/>
            <person name="Oren A."/>
            <person name="Chaudhuri R.R."/>
            <person name="La Ragione R."/>
            <person name="Hildebrand F."/>
            <person name="Pallen M.J."/>
        </authorList>
    </citation>
    <scope>NUCLEOTIDE SEQUENCE</scope>
    <source>
        <strain evidence="2">CHK193-30670</strain>
    </source>
</reference>
<dbReference type="InterPro" id="IPR016181">
    <property type="entry name" value="Acyl_CoA_acyltransferase"/>
</dbReference>
<dbReference type="Gene3D" id="3.40.630.30">
    <property type="match status" value="1"/>
</dbReference>
<dbReference type="Proteomes" id="UP000824074">
    <property type="component" value="Unassembled WGS sequence"/>
</dbReference>
<sequence>MIEGLKCVDENVDLKDYLHLYKYVRDNMEHPEWLGTFTKEEIIDILNNGGKIWLYYDKENLVCSMFYIPVKEKTLRKHNINYNESEVGSLGPIMVSPDYVGHGYQIKMMKVLYEYLRTINKKYVFTKVCTDNFYSLNNFLKDNYTIVHEYYNERGKNTALIRKID</sequence>
<organism evidence="2 3">
    <name type="scientific">Candidatus Aphodocola excrementigallinarum</name>
    <dbReference type="NCBI Taxonomy" id="2840670"/>
    <lineage>
        <taxon>Bacteria</taxon>
        <taxon>Bacillati</taxon>
        <taxon>Bacillota</taxon>
        <taxon>Bacilli</taxon>
        <taxon>Candidatus Aphodocola</taxon>
    </lineage>
</organism>
<dbReference type="PROSITE" id="PS51186">
    <property type="entry name" value="GNAT"/>
    <property type="match status" value="1"/>
</dbReference>
<protein>
    <recommendedName>
        <fullName evidence="1">N-acetyltransferase domain-containing protein</fullName>
    </recommendedName>
</protein>
<dbReference type="SUPFAM" id="SSF55729">
    <property type="entry name" value="Acyl-CoA N-acyltransferases (Nat)"/>
    <property type="match status" value="1"/>
</dbReference>
<feature type="domain" description="N-acetyltransferase" evidence="1">
    <location>
        <begin position="3"/>
        <end position="165"/>
    </location>
</feature>
<evidence type="ECO:0000313" key="3">
    <source>
        <dbReference type="Proteomes" id="UP000824074"/>
    </source>
</evidence>
<proteinExistence type="predicted"/>
<comment type="caution">
    <text evidence="2">The sequence shown here is derived from an EMBL/GenBank/DDBJ whole genome shotgun (WGS) entry which is preliminary data.</text>
</comment>
<reference evidence="2" key="1">
    <citation type="submission" date="2020-10" db="EMBL/GenBank/DDBJ databases">
        <authorList>
            <person name="Gilroy R."/>
        </authorList>
    </citation>
    <scope>NUCLEOTIDE SEQUENCE</scope>
    <source>
        <strain evidence="2">CHK193-30670</strain>
    </source>
</reference>
<evidence type="ECO:0000259" key="1">
    <source>
        <dbReference type="PROSITE" id="PS51186"/>
    </source>
</evidence>
<gene>
    <name evidence="2" type="ORF">IAB68_03615</name>
</gene>
<dbReference type="EMBL" id="DVMT01000036">
    <property type="protein sequence ID" value="HIU40366.1"/>
    <property type="molecule type" value="Genomic_DNA"/>
</dbReference>
<name>A0A9D1IPG5_9FIRM</name>
<dbReference type="AlphaFoldDB" id="A0A9D1IPG5"/>
<accession>A0A9D1IPG5</accession>
<dbReference type="InterPro" id="IPR000182">
    <property type="entry name" value="GNAT_dom"/>
</dbReference>
<evidence type="ECO:0000313" key="2">
    <source>
        <dbReference type="EMBL" id="HIU40366.1"/>
    </source>
</evidence>